<dbReference type="AlphaFoldDB" id="A0A0A6X5M1"/>
<reference evidence="2 3" key="1">
    <citation type="submission" date="2014-10" db="EMBL/GenBank/DDBJ databases">
        <title>Draft genome sequence of Actinoplanes utahensis NRRL 12052.</title>
        <authorList>
            <person name="Velasco-Bucheli B."/>
            <person name="del Cerro C."/>
            <person name="Hormigo D."/>
            <person name="Garcia J.L."/>
            <person name="Acebal C."/>
            <person name="Arroyo M."/>
            <person name="de la Mata I."/>
        </authorList>
    </citation>
    <scope>NUCLEOTIDE SEQUENCE [LARGE SCALE GENOMIC DNA]</scope>
    <source>
        <strain evidence="2 3">NRRL 12052</strain>
    </source>
</reference>
<feature type="transmembrane region" description="Helical" evidence="1">
    <location>
        <begin position="79"/>
        <end position="100"/>
    </location>
</feature>
<dbReference type="RefSeq" id="WP_043527380.1">
    <property type="nucleotide sequence ID" value="NZ_BAABKU010000031.1"/>
</dbReference>
<evidence type="ECO:0000313" key="3">
    <source>
        <dbReference type="Proteomes" id="UP000054537"/>
    </source>
</evidence>
<dbReference type="eggNOG" id="ENOG5031QNW">
    <property type="taxonomic scope" value="Bacteria"/>
</dbReference>
<name>A0A0A6X5M1_ACTUT</name>
<feature type="transmembrane region" description="Helical" evidence="1">
    <location>
        <begin position="49"/>
        <end position="73"/>
    </location>
</feature>
<keyword evidence="1" id="KW-1133">Transmembrane helix</keyword>
<dbReference type="InterPro" id="IPR045629">
    <property type="entry name" value="DUF6232"/>
</dbReference>
<dbReference type="EMBL" id="JRTT01000027">
    <property type="protein sequence ID" value="KHD75417.1"/>
    <property type="molecule type" value="Genomic_DNA"/>
</dbReference>
<accession>A0A0A6X5M1</accession>
<dbReference type="Pfam" id="PF19744">
    <property type="entry name" value="DUF6232"/>
    <property type="match status" value="1"/>
</dbReference>
<dbReference type="STRING" id="1869.MB27_22550"/>
<evidence type="ECO:0000256" key="1">
    <source>
        <dbReference type="SAM" id="Phobius"/>
    </source>
</evidence>
<sequence>MTTYYRDPEVLITSTGVWMNGREFRLSELLQVWYSKGSRSWGVIAWRGALGLTILLPVVIGVFAVLLALALDISLGDTVALAVGGILVGVAVVPVADLLLDRVDASYDRGSRSIEIWGRVREGDVLLMRTDNAQRFGRVYRALQRALEPAVRR</sequence>
<keyword evidence="1" id="KW-0812">Transmembrane</keyword>
<dbReference type="OrthoDB" id="3402719at2"/>
<organism evidence="2 3">
    <name type="scientific">Actinoplanes utahensis</name>
    <dbReference type="NCBI Taxonomy" id="1869"/>
    <lineage>
        <taxon>Bacteria</taxon>
        <taxon>Bacillati</taxon>
        <taxon>Actinomycetota</taxon>
        <taxon>Actinomycetes</taxon>
        <taxon>Micromonosporales</taxon>
        <taxon>Micromonosporaceae</taxon>
        <taxon>Actinoplanes</taxon>
    </lineage>
</organism>
<dbReference type="Proteomes" id="UP000054537">
    <property type="component" value="Unassembled WGS sequence"/>
</dbReference>
<evidence type="ECO:0000313" key="2">
    <source>
        <dbReference type="EMBL" id="KHD75417.1"/>
    </source>
</evidence>
<proteinExistence type="predicted"/>
<gene>
    <name evidence="2" type="ORF">MB27_22550</name>
</gene>
<keyword evidence="1" id="KW-0472">Membrane</keyword>
<protein>
    <submittedName>
        <fullName evidence="2">Uncharacterized protein</fullName>
    </submittedName>
</protein>
<keyword evidence="3" id="KW-1185">Reference proteome</keyword>
<comment type="caution">
    <text evidence="2">The sequence shown here is derived from an EMBL/GenBank/DDBJ whole genome shotgun (WGS) entry which is preliminary data.</text>
</comment>